<organism evidence="8 9">
    <name type="scientific">Eleusine coracana subsp. coracana</name>
    <dbReference type="NCBI Taxonomy" id="191504"/>
    <lineage>
        <taxon>Eukaryota</taxon>
        <taxon>Viridiplantae</taxon>
        <taxon>Streptophyta</taxon>
        <taxon>Embryophyta</taxon>
        <taxon>Tracheophyta</taxon>
        <taxon>Spermatophyta</taxon>
        <taxon>Magnoliopsida</taxon>
        <taxon>Liliopsida</taxon>
        <taxon>Poales</taxon>
        <taxon>Poaceae</taxon>
        <taxon>PACMAD clade</taxon>
        <taxon>Chloridoideae</taxon>
        <taxon>Cynodonteae</taxon>
        <taxon>Eleusininae</taxon>
        <taxon>Eleusine</taxon>
    </lineage>
</organism>
<keyword evidence="5" id="KW-0539">Nucleus</keyword>
<evidence type="ECO:0000313" key="9">
    <source>
        <dbReference type="Proteomes" id="UP001054889"/>
    </source>
</evidence>
<evidence type="ECO:0000256" key="3">
    <source>
        <dbReference type="ARBA" id="ARBA00023125"/>
    </source>
</evidence>
<dbReference type="GO" id="GO:0046983">
    <property type="term" value="F:protein dimerization activity"/>
    <property type="evidence" value="ECO:0007669"/>
    <property type="project" value="InterPro"/>
</dbReference>
<name>A0AAV5CZD1_ELECO</name>
<evidence type="ECO:0000259" key="7">
    <source>
        <dbReference type="PROSITE" id="PS50888"/>
    </source>
</evidence>
<sequence length="380" mass="39030">MWEGGGLHGSHEALLLQAAGGSGAGDVHGHGPAALLPWLGPAAAPSYSYMAPSHAPPAGLLFGPDAAAGTPFGFGVSGGYCDGGGGAGGMGLFGGLQDPSSSSQHHGMMVGGAGPSRVVSGLLGTLQAELGRMTAKDIMDAKALAASRSHSEAERRRRQRINGHLAKLRSLLPNTTKTDKASLLAEVIEHVKDLKRQTSAVLERDAQGEEDGSSSSLFQQQQQHLFQLLPTESDELIVEAAADGGRLVVRASLCCEDRAGLIPDIARALAALRLRARRAEIATLGGRVRNVLLITTAADDGAEEDEEGDDDDVEGEDGCAGSTHRRHELVAAVQEALRGVMDRKAATSGGDTSSSSGGGSGMSLKRQRMSGGGAHDQGSL</sequence>
<dbReference type="SUPFAM" id="SSF47459">
    <property type="entry name" value="HLH, helix-loop-helix DNA-binding domain"/>
    <property type="match status" value="1"/>
</dbReference>
<dbReference type="GO" id="GO:0003700">
    <property type="term" value="F:DNA-binding transcription factor activity"/>
    <property type="evidence" value="ECO:0007669"/>
    <property type="project" value="InterPro"/>
</dbReference>
<evidence type="ECO:0000256" key="4">
    <source>
        <dbReference type="ARBA" id="ARBA00023163"/>
    </source>
</evidence>
<proteinExistence type="inferred from homology"/>
<dbReference type="InterPro" id="IPR045865">
    <property type="entry name" value="ACT-like_dom_sf"/>
</dbReference>
<dbReference type="SMART" id="SM00353">
    <property type="entry name" value="HLH"/>
    <property type="match status" value="1"/>
</dbReference>
<dbReference type="SUPFAM" id="SSF55021">
    <property type="entry name" value="ACT-like"/>
    <property type="match status" value="1"/>
</dbReference>
<dbReference type="InterPro" id="IPR011598">
    <property type="entry name" value="bHLH_dom"/>
</dbReference>
<accession>A0AAV5CZD1</accession>
<keyword evidence="3" id="KW-0238">DNA-binding</keyword>
<evidence type="ECO:0000256" key="1">
    <source>
        <dbReference type="ARBA" id="ARBA00005510"/>
    </source>
</evidence>
<evidence type="ECO:0000256" key="5">
    <source>
        <dbReference type="ARBA" id="ARBA00023242"/>
    </source>
</evidence>
<dbReference type="PANTHER" id="PTHR45844:SF11">
    <property type="entry name" value="OS08G0432800 PROTEIN"/>
    <property type="match status" value="1"/>
</dbReference>
<dbReference type="Pfam" id="PF00010">
    <property type="entry name" value="HLH"/>
    <property type="match status" value="1"/>
</dbReference>
<dbReference type="Gene3D" id="4.10.280.10">
    <property type="entry name" value="Helix-loop-helix DNA-binding domain"/>
    <property type="match status" value="1"/>
</dbReference>
<reference evidence="8" key="2">
    <citation type="submission" date="2021-12" db="EMBL/GenBank/DDBJ databases">
        <title>Resequencing data analysis of finger millet.</title>
        <authorList>
            <person name="Hatakeyama M."/>
            <person name="Aluri S."/>
            <person name="Balachadran M.T."/>
            <person name="Sivarajan S.R."/>
            <person name="Poveda L."/>
            <person name="Shimizu-Inatsugi R."/>
            <person name="Schlapbach R."/>
            <person name="Sreeman S.M."/>
            <person name="Shimizu K.K."/>
        </authorList>
    </citation>
    <scope>NUCLEOTIDE SEQUENCE</scope>
</reference>
<keyword evidence="9" id="KW-1185">Reference proteome</keyword>
<evidence type="ECO:0000256" key="6">
    <source>
        <dbReference type="SAM" id="MobiDB-lite"/>
    </source>
</evidence>
<dbReference type="InterPro" id="IPR045847">
    <property type="entry name" value="AIG1-like"/>
</dbReference>
<feature type="domain" description="BHLH" evidence="7">
    <location>
        <begin position="145"/>
        <end position="194"/>
    </location>
</feature>
<comment type="similarity">
    <text evidence="1">Belongs to the bHLH protein family.</text>
</comment>
<feature type="compositionally biased region" description="Gly residues" evidence="6">
    <location>
        <begin position="370"/>
        <end position="380"/>
    </location>
</feature>
<dbReference type="Proteomes" id="UP001054889">
    <property type="component" value="Unassembled WGS sequence"/>
</dbReference>
<dbReference type="GO" id="GO:0003677">
    <property type="term" value="F:DNA binding"/>
    <property type="evidence" value="ECO:0007669"/>
    <property type="project" value="UniProtKB-KW"/>
</dbReference>
<comment type="caution">
    <text evidence="8">The sequence shown here is derived from an EMBL/GenBank/DDBJ whole genome shotgun (WGS) entry which is preliminary data.</text>
</comment>
<gene>
    <name evidence="8" type="primary">ga21053</name>
    <name evidence="8" type="ORF">PR202_ga21053</name>
</gene>
<feature type="region of interest" description="Disordered" evidence="6">
    <location>
        <begin position="340"/>
        <end position="380"/>
    </location>
</feature>
<reference evidence="8" key="1">
    <citation type="journal article" date="2018" name="DNA Res.">
        <title>Multiple hybrid de novo genome assembly of finger millet, an orphan allotetraploid crop.</title>
        <authorList>
            <person name="Hatakeyama M."/>
            <person name="Aluri S."/>
            <person name="Balachadran M.T."/>
            <person name="Sivarajan S.R."/>
            <person name="Patrignani A."/>
            <person name="Gruter S."/>
            <person name="Poveda L."/>
            <person name="Shimizu-Inatsugi R."/>
            <person name="Baeten J."/>
            <person name="Francoijs K.J."/>
            <person name="Nataraja K.N."/>
            <person name="Reddy Y.A.N."/>
            <person name="Phadnis S."/>
            <person name="Ravikumar R.L."/>
            <person name="Schlapbach R."/>
            <person name="Sreeman S.M."/>
            <person name="Shimizu K.K."/>
        </authorList>
    </citation>
    <scope>NUCLEOTIDE SEQUENCE</scope>
</reference>
<evidence type="ECO:0000313" key="8">
    <source>
        <dbReference type="EMBL" id="GJN03590.1"/>
    </source>
</evidence>
<feature type="compositionally biased region" description="Acidic residues" evidence="6">
    <location>
        <begin position="300"/>
        <end position="317"/>
    </location>
</feature>
<dbReference type="InterPro" id="IPR036638">
    <property type="entry name" value="HLH_DNA-bd_sf"/>
</dbReference>
<dbReference type="FunFam" id="4.10.280.10:FF:000070">
    <property type="entry name" value="transcription factor bHLH30"/>
    <property type="match status" value="1"/>
</dbReference>
<dbReference type="EMBL" id="BQKI01000010">
    <property type="protein sequence ID" value="GJN03590.1"/>
    <property type="molecule type" value="Genomic_DNA"/>
</dbReference>
<keyword evidence="4" id="KW-0804">Transcription</keyword>
<keyword evidence="2" id="KW-0805">Transcription regulation</keyword>
<dbReference type="AlphaFoldDB" id="A0AAV5CZD1"/>
<dbReference type="PROSITE" id="PS50888">
    <property type="entry name" value="BHLH"/>
    <property type="match status" value="1"/>
</dbReference>
<dbReference type="PANTHER" id="PTHR45844">
    <property type="entry name" value="TRANSCRIPTION FACTOR BHLH30"/>
    <property type="match status" value="1"/>
</dbReference>
<protein>
    <recommendedName>
        <fullName evidence="7">BHLH domain-containing protein</fullName>
    </recommendedName>
</protein>
<feature type="region of interest" description="Disordered" evidence="6">
    <location>
        <begin position="299"/>
        <end position="326"/>
    </location>
</feature>
<dbReference type="CDD" id="cd11455">
    <property type="entry name" value="bHLH_AtAIG1_like"/>
    <property type="match status" value="1"/>
</dbReference>
<evidence type="ECO:0000256" key="2">
    <source>
        <dbReference type="ARBA" id="ARBA00023015"/>
    </source>
</evidence>